<protein>
    <submittedName>
        <fullName evidence="2">Uncharacterized protein</fullName>
    </submittedName>
</protein>
<evidence type="ECO:0000256" key="1">
    <source>
        <dbReference type="SAM" id="MobiDB-lite"/>
    </source>
</evidence>
<proteinExistence type="predicted"/>
<sequence length="82" mass="8425">MHQSGIQKRPVGGGDTAPPNPPIVPSPIPAPKPISPLALAPALALLELFSPTHDTRSSIGFVHAPYSVLAARCRGSPRGGKT</sequence>
<organism evidence="2 3">
    <name type="scientific">Pisolithus microcarpus 441</name>
    <dbReference type="NCBI Taxonomy" id="765257"/>
    <lineage>
        <taxon>Eukaryota</taxon>
        <taxon>Fungi</taxon>
        <taxon>Dikarya</taxon>
        <taxon>Basidiomycota</taxon>
        <taxon>Agaricomycotina</taxon>
        <taxon>Agaricomycetes</taxon>
        <taxon>Agaricomycetidae</taxon>
        <taxon>Boletales</taxon>
        <taxon>Sclerodermatineae</taxon>
        <taxon>Pisolithaceae</taxon>
        <taxon>Pisolithus</taxon>
    </lineage>
</organism>
<dbReference type="HOGENOM" id="CLU_2559159_0_0_1"/>
<reference evidence="2 3" key="1">
    <citation type="submission" date="2014-04" db="EMBL/GenBank/DDBJ databases">
        <authorList>
            <consortium name="DOE Joint Genome Institute"/>
            <person name="Kuo A."/>
            <person name="Kohler A."/>
            <person name="Costa M.D."/>
            <person name="Nagy L.G."/>
            <person name="Floudas D."/>
            <person name="Copeland A."/>
            <person name="Barry K.W."/>
            <person name="Cichocki N."/>
            <person name="Veneault-Fourrey C."/>
            <person name="LaButti K."/>
            <person name="Lindquist E.A."/>
            <person name="Lipzen A."/>
            <person name="Lundell T."/>
            <person name="Morin E."/>
            <person name="Murat C."/>
            <person name="Sun H."/>
            <person name="Tunlid A."/>
            <person name="Henrissat B."/>
            <person name="Grigoriev I.V."/>
            <person name="Hibbett D.S."/>
            <person name="Martin F."/>
            <person name="Nordberg H.P."/>
            <person name="Cantor M.N."/>
            <person name="Hua S.X."/>
        </authorList>
    </citation>
    <scope>NUCLEOTIDE SEQUENCE [LARGE SCALE GENOMIC DNA]</scope>
    <source>
        <strain evidence="2 3">441</strain>
    </source>
</reference>
<feature type="region of interest" description="Disordered" evidence="1">
    <location>
        <begin position="1"/>
        <end position="31"/>
    </location>
</feature>
<feature type="compositionally biased region" description="Pro residues" evidence="1">
    <location>
        <begin position="18"/>
        <end position="31"/>
    </location>
</feature>
<dbReference type="Proteomes" id="UP000054018">
    <property type="component" value="Unassembled WGS sequence"/>
</dbReference>
<accession>A0A0C9YVG1</accession>
<dbReference type="AlphaFoldDB" id="A0A0C9YVG1"/>
<evidence type="ECO:0000313" key="2">
    <source>
        <dbReference type="EMBL" id="KIK14177.1"/>
    </source>
</evidence>
<keyword evidence="3" id="KW-1185">Reference proteome</keyword>
<dbReference type="EMBL" id="KN833951">
    <property type="protein sequence ID" value="KIK14177.1"/>
    <property type="molecule type" value="Genomic_DNA"/>
</dbReference>
<name>A0A0C9YVG1_9AGAM</name>
<reference evidence="3" key="2">
    <citation type="submission" date="2015-01" db="EMBL/GenBank/DDBJ databases">
        <title>Evolutionary Origins and Diversification of the Mycorrhizal Mutualists.</title>
        <authorList>
            <consortium name="DOE Joint Genome Institute"/>
            <consortium name="Mycorrhizal Genomics Consortium"/>
            <person name="Kohler A."/>
            <person name="Kuo A."/>
            <person name="Nagy L.G."/>
            <person name="Floudas D."/>
            <person name="Copeland A."/>
            <person name="Barry K.W."/>
            <person name="Cichocki N."/>
            <person name="Veneault-Fourrey C."/>
            <person name="LaButti K."/>
            <person name="Lindquist E.A."/>
            <person name="Lipzen A."/>
            <person name="Lundell T."/>
            <person name="Morin E."/>
            <person name="Murat C."/>
            <person name="Riley R."/>
            <person name="Ohm R."/>
            <person name="Sun H."/>
            <person name="Tunlid A."/>
            <person name="Henrissat B."/>
            <person name="Grigoriev I.V."/>
            <person name="Hibbett D.S."/>
            <person name="Martin F."/>
        </authorList>
    </citation>
    <scope>NUCLEOTIDE SEQUENCE [LARGE SCALE GENOMIC DNA]</scope>
    <source>
        <strain evidence="3">441</strain>
    </source>
</reference>
<gene>
    <name evidence="2" type="ORF">PISMIDRAFT_688161</name>
</gene>
<evidence type="ECO:0000313" key="3">
    <source>
        <dbReference type="Proteomes" id="UP000054018"/>
    </source>
</evidence>